<keyword evidence="8 9" id="KW-0807">Transducer</keyword>
<feature type="domain" description="G-protein coupled receptors family 1 profile" evidence="11">
    <location>
        <begin position="38"/>
        <end position="312"/>
    </location>
</feature>
<dbReference type="InterPro" id="IPR000276">
    <property type="entry name" value="GPCR_Rhodpsn"/>
</dbReference>
<evidence type="ECO:0000256" key="3">
    <source>
        <dbReference type="ARBA" id="ARBA00022692"/>
    </source>
</evidence>
<feature type="transmembrane region" description="Helical" evidence="10">
    <location>
        <begin position="267"/>
        <end position="283"/>
    </location>
</feature>
<dbReference type="SUPFAM" id="SSF81321">
    <property type="entry name" value="Family A G protein-coupled receptor-like"/>
    <property type="match status" value="1"/>
</dbReference>
<evidence type="ECO:0000256" key="9">
    <source>
        <dbReference type="RuleBase" id="RU000688"/>
    </source>
</evidence>
<keyword evidence="5 9" id="KW-0297">G-protein coupled receptor</keyword>
<keyword evidence="7 9" id="KW-0675">Receptor</keyword>
<evidence type="ECO:0000256" key="6">
    <source>
        <dbReference type="ARBA" id="ARBA00023136"/>
    </source>
</evidence>
<dbReference type="Proteomes" id="UP001152320">
    <property type="component" value="Chromosome 18"/>
</dbReference>
<dbReference type="InterPro" id="IPR017452">
    <property type="entry name" value="GPCR_Rhodpsn_7TM"/>
</dbReference>
<comment type="similarity">
    <text evidence="9">Belongs to the G-protein coupled receptor 1 family.</text>
</comment>
<reference evidence="12" key="1">
    <citation type="submission" date="2021-10" db="EMBL/GenBank/DDBJ databases">
        <title>Tropical sea cucumber genome reveals ecological adaptation and Cuvierian tubules defense mechanism.</title>
        <authorList>
            <person name="Chen T."/>
        </authorList>
    </citation>
    <scope>NUCLEOTIDE SEQUENCE</scope>
    <source>
        <strain evidence="12">Nanhai2018</strain>
        <tissue evidence="12">Muscle</tissue>
    </source>
</reference>
<organism evidence="12 13">
    <name type="scientific">Holothuria leucospilota</name>
    <name type="common">Black long sea cucumber</name>
    <name type="synonym">Mertensiothuria leucospilota</name>
    <dbReference type="NCBI Taxonomy" id="206669"/>
    <lineage>
        <taxon>Eukaryota</taxon>
        <taxon>Metazoa</taxon>
        <taxon>Echinodermata</taxon>
        <taxon>Eleutherozoa</taxon>
        <taxon>Echinozoa</taxon>
        <taxon>Holothuroidea</taxon>
        <taxon>Aspidochirotacea</taxon>
        <taxon>Aspidochirotida</taxon>
        <taxon>Holothuriidae</taxon>
        <taxon>Holothuria</taxon>
    </lineage>
</organism>
<feature type="transmembrane region" description="Helical" evidence="10">
    <location>
        <begin position="102"/>
        <end position="120"/>
    </location>
</feature>
<dbReference type="EMBL" id="JAIZAY010000018">
    <property type="protein sequence ID" value="KAJ8024380.1"/>
    <property type="molecule type" value="Genomic_DNA"/>
</dbReference>
<evidence type="ECO:0000256" key="2">
    <source>
        <dbReference type="ARBA" id="ARBA00022475"/>
    </source>
</evidence>
<evidence type="ECO:0000313" key="13">
    <source>
        <dbReference type="Proteomes" id="UP001152320"/>
    </source>
</evidence>
<accession>A0A9Q1BF77</accession>
<evidence type="ECO:0000256" key="4">
    <source>
        <dbReference type="ARBA" id="ARBA00022989"/>
    </source>
</evidence>
<evidence type="ECO:0000256" key="1">
    <source>
        <dbReference type="ARBA" id="ARBA00004651"/>
    </source>
</evidence>
<dbReference type="AlphaFoldDB" id="A0A9Q1BF77"/>
<comment type="subcellular location">
    <subcellularLocation>
        <location evidence="1">Cell membrane</location>
        <topology evidence="1">Multi-pass membrane protein</topology>
    </subcellularLocation>
</comment>
<feature type="transmembrane region" description="Helical" evidence="10">
    <location>
        <begin position="60"/>
        <end position="82"/>
    </location>
</feature>
<comment type="caution">
    <text evidence="12">The sequence shown here is derived from an EMBL/GenBank/DDBJ whole genome shotgun (WGS) entry which is preliminary data.</text>
</comment>
<gene>
    <name evidence="12" type="ORF">HOLleu_34280</name>
</gene>
<dbReference type="GO" id="GO:0004930">
    <property type="term" value="F:G protein-coupled receptor activity"/>
    <property type="evidence" value="ECO:0007669"/>
    <property type="project" value="UniProtKB-KW"/>
</dbReference>
<feature type="transmembrane region" description="Helical" evidence="10">
    <location>
        <begin position="289"/>
        <end position="311"/>
    </location>
</feature>
<evidence type="ECO:0000259" key="11">
    <source>
        <dbReference type="PROSITE" id="PS50262"/>
    </source>
</evidence>
<dbReference type="SMART" id="SM01381">
    <property type="entry name" value="7TM_GPCR_Srsx"/>
    <property type="match status" value="1"/>
</dbReference>
<dbReference type="PROSITE" id="PS00237">
    <property type="entry name" value="G_PROTEIN_RECEP_F1_1"/>
    <property type="match status" value="1"/>
</dbReference>
<dbReference type="PROSITE" id="PS50262">
    <property type="entry name" value="G_PROTEIN_RECEP_F1_2"/>
    <property type="match status" value="1"/>
</dbReference>
<keyword evidence="2" id="KW-1003">Cell membrane</keyword>
<name>A0A9Q1BF77_HOLLE</name>
<protein>
    <submittedName>
        <fullName evidence="12">Melanopsin</fullName>
    </submittedName>
</protein>
<dbReference type="PRINTS" id="PR00237">
    <property type="entry name" value="GPCRRHODOPSN"/>
</dbReference>
<feature type="transmembrane region" description="Helical" evidence="10">
    <location>
        <begin position="22"/>
        <end position="48"/>
    </location>
</feature>
<dbReference type="PANTHER" id="PTHR24228:SF72">
    <property type="entry name" value="G-PROTEIN COUPLED RECEPTORS FAMILY 1 PROFILE DOMAIN-CONTAINING PROTEIN"/>
    <property type="match status" value="1"/>
</dbReference>
<dbReference type="Gene3D" id="1.20.1070.10">
    <property type="entry name" value="Rhodopsin 7-helix transmembrane proteins"/>
    <property type="match status" value="1"/>
</dbReference>
<evidence type="ECO:0000256" key="7">
    <source>
        <dbReference type="ARBA" id="ARBA00023170"/>
    </source>
</evidence>
<keyword evidence="4 10" id="KW-1133">Transmembrane helix</keyword>
<dbReference type="CDD" id="cd00637">
    <property type="entry name" value="7tm_classA_rhodopsin-like"/>
    <property type="match status" value="1"/>
</dbReference>
<evidence type="ECO:0000313" key="12">
    <source>
        <dbReference type="EMBL" id="KAJ8024380.1"/>
    </source>
</evidence>
<feature type="transmembrane region" description="Helical" evidence="10">
    <location>
        <begin position="192"/>
        <end position="215"/>
    </location>
</feature>
<keyword evidence="13" id="KW-1185">Reference proteome</keyword>
<dbReference type="GO" id="GO:0005886">
    <property type="term" value="C:plasma membrane"/>
    <property type="evidence" value="ECO:0007669"/>
    <property type="project" value="UniProtKB-SubCell"/>
</dbReference>
<evidence type="ECO:0000256" key="10">
    <source>
        <dbReference type="SAM" id="Phobius"/>
    </source>
</evidence>
<feature type="transmembrane region" description="Helical" evidence="10">
    <location>
        <begin position="141"/>
        <end position="163"/>
    </location>
</feature>
<evidence type="ECO:0000256" key="8">
    <source>
        <dbReference type="ARBA" id="ARBA00023224"/>
    </source>
</evidence>
<proteinExistence type="inferred from homology"/>
<sequence>MENVTQKGVLDNVEFVPKHFRILNSVILITITLVGIFGNTLIFIAYCLSRRLRTKTNIFVINLAVADILTCVCLPVVAFSLLVDVNVDTRSWLDTVCGIDFGATQIFVCSSFLTLAFIAVNRYVLITKSQETYKWLYQRKFILIFISISWLYPTLFVTLPLLFDIGYIGYDENMHACGALTDHPRSYLYDMIIVSNGTLPIAMIVYSYGQIYLFLKRHNKQMQEGRVSGTSSKLFRYVPNVLRSVRNAEKMNEGGVSRNQVDITKNLFYILVSFFICLTPHMISEVLDAHYLVISYTKLIITFNSCVNPILYGIKHPYFRQVFYSILSRRWDEIPEPAFRWMNSGSSFSAVTVSRSRDLDSTSMAVSWKIDTM</sequence>
<dbReference type="Pfam" id="PF00001">
    <property type="entry name" value="7tm_1"/>
    <property type="match status" value="1"/>
</dbReference>
<evidence type="ECO:0000256" key="5">
    <source>
        <dbReference type="ARBA" id="ARBA00023040"/>
    </source>
</evidence>
<dbReference type="OrthoDB" id="2105199at2759"/>
<keyword evidence="6 10" id="KW-0472">Membrane</keyword>
<keyword evidence="3 9" id="KW-0812">Transmembrane</keyword>
<dbReference type="PANTHER" id="PTHR24228">
    <property type="entry name" value="B2 BRADYKININ RECEPTOR/ANGIOTENSIN II RECEPTOR"/>
    <property type="match status" value="1"/>
</dbReference>